<evidence type="ECO:0000313" key="3">
    <source>
        <dbReference type="EMBL" id="CCI82705.1"/>
    </source>
</evidence>
<keyword evidence="4" id="KW-1185">Reference proteome</keyword>
<dbReference type="OrthoDB" id="2318325at2"/>
<protein>
    <recommendedName>
        <fullName evidence="5">Competence protein ComGF</fullName>
    </recommendedName>
</protein>
<comment type="caution">
    <text evidence="3">The sequence shown here is derived from an EMBL/GenBank/DDBJ whole genome shotgun (WGS) entry which is preliminary data.</text>
</comment>
<accession>I7KI56</accession>
<dbReference type="Pfam" id="PF15980">
    <property type="entry name" value="ComGF"/>
    <property type="match status" value="1"/>
</dbReference>
<keyword evidence="2" id="KW-0812">Transmembrane</keyword>
<dbReference type="eggNOG" id="COG4940">
    <property type="taxonomic scope" value="Bacteria"/>
</dbReference>
<feature type="compositionally biased region" description="Basic and acidic residues" evidence="1">
    <location>
        <begin position="153"/>
        <end position="171"/>
    </location>
</feature>
<evidence type="ECO:0000256" key="2">
    <source>
        <dbReference type="SAM" id="Phobius"/>
    </source>
</evidence>
<dbReference type="STRING" id="1423758.FC41_GL000401"/>
<evidence type="ECO:0008006" key="5">
    <source>
        <dbReference type="Google" id="ProtNLM"/>
    </source>
</evidence>
<proteinExistence type="predicted"/>
<keyword evidence="2" id="KW-1133">Transmembrane helix</keyword>
<evidence type="ECO:0000313" key="4">
    <source>
        <dbReference type="Proteomes" id="UP000009320"/>
    </source>
</evidence>
<feature type="compositionally biased region" description="Basic and acidic residues" evidence="1">
    <location>
        <begin position="179"/>
        <end position="205"/>
    </location>
</feature>
<keyword evidence="2" id="KW-0472">Membrane</keyword>
<evidence type="ECO:0000256" key="1">
    <source>
        <dbReference type="SAM" id="MobiDB-lite"/>
    </source>
</evidence>
<feature type="region of interest" description="Disordered" evidence="1">
    <location>
        <begin position="153"/>
        <end position="205"/>
    </location>
</feature>
<dbReference type="RefSeq" id="WP_008471867.1">
    <property type="nucleotide sequence ID" value="NZ_AYZP01000001.1"/>
</dbReference>
<dbReference type="Proteomes" id="UP000009320">
    <property type="component" value="Unassembled WGS sequence"/>
</dbReference>
<feature type="transmembrane region" description="Helical" evidence="2">
    <location>
        <begin position="12"/>
        <end position="35"/>
    </location>
</feature>
<reference evidence="3 4" key="1">
    <citation type="submission" date="2012-06" db="EMBL/GenBank/DDBJ databases">
        <title>Draft Genome Sequence of Lactobacillus hominis Strain CRBIP 24.179T, isolated from human intestine.</title>
        <authorList>
            <person name="Cousin S."/>
            <person name="Ma L."/>
            <person name="Bizet C."/>
            <person name="Loux V."/>
            <person name="Bouchier C."/>
            <person name="Clermont D."/>
            <person name="Creno S."/>
        </authorList>
    </citation>
    <scope>NUCLEOTIDE SEQUENCE [LARGE SCALE GENOMIC DNA]</scope>
    <source>
        <strain evidence="4">CRBIP 24.179T</strain>
    </source>
</reference>
<organism evidence="3 4">
    <name type="scientific">Lactobacillus hominis DSM 23910 = CRBIP 24.179</name>
    <dbReference type="NCBI Taxonomy" id="1423758"/>
    <lineage>
        <taxon>Bacteria</taxon>
        <taxon>Bacillati</taxon>
        <taxon>Bacillota</taxon>
        <taxon>Bacilli</taxon>
        <taxon>Lactobacillales</taxon>
        <taxon>Lactobacillaceae</taxon>
        <taxon>Lactobacillus</taxon>
    </lineage>
</organism>
<sequence length="205" mass="23568">MIKFINKKIRAFSVAEAVLAVFVTILCINLLVNLLGNVKSADKRHDPINNVAMSYVQLERFLKDDGPFEVDLKNSASKQVMLKHRTGEKDGEPVYGDSYYLEHYKNMIRMRKSGAGSGGHMPLVLNISKASFSHGEDYFRIHLTETDKRKSTLTFKTEKPLPKKKKDDNKDKNKKKDKTSKENKNHEKHKNEDEIKTEKNEKTKS</sequence>
<dbReference type="AlphaFoldDB" id="I7KI56"/>
<gene>
    <name evidence="3" type="ORF">BN55_08480</name>
</gene>
<dbReference type="InterPro" id="IPR016977">
    <property type="entry name" value="ComGF"/>
</dbReference>
<dbReference type="GeneID" id="82847928"/>
<name>I7KI56_9LACO</name>
<dbReference type="EMBL" id="CAKE01000035">
    <property type="protein sequence ID" value="CCI82705.1"/>
    <property type="molecule type" value="Genomic_DNA"/>
</dbReference>